<gene>
    <name evidence="2" type="ORF">PCOR1329_LOCUS82597</name>
</gene>
<feature type="compositionally biased region" description="Low complexity" evidence="1">
    <location>
        <begin position="18"/>
        <end position="32"/>
    </location>
</feature>
<organism evidence="2 3">
    <name type="scientific">Prorocentrum cordatum</name>
    <dbReference type="NCBI Taxonomy" id="2364126"/>
    <lineage>
        <taxon>Eukaryota</taxon>
        <taxon>Sar</taxon>
        <taxon>Alveolata</taxon>
        <taxon>Dinophyceae</taxon>
        <taxon>Prorocentrales</taxon>
        <taxon>Prorocentraceae</taxon>
        <taxon>Prorocentrum</taxon>
    </lineage>
</organism>
<feature type="region of interest" description="Disordered" evidence="1">
    <location>
        <begin position="73"/>
        <end position="125"/>
    </location>
</feature>
<feature type="compositionally biased region" description="Acidic residues" evidence="1">
    <location>
        <begin position="114"/>
        <end position="125"/>
    </location>
</feature>
<accession>A0ABN9Y523</accession>
<sequence>AAAPAAARQRRRPRGFRARWAAGAGARRNGPGLTRGNARISPHPMVGTLPKTLMEMRALIECDLSWSRSWGRSWRRSWRRSNGWTDGPHSSFASKDEERPRRPPHRGVAASCCSDEDADGADADLDEVDADLFNLGDLGRPRRPL</sequence>
<evidence type="ECO:0000256" key="1">
    <source>
        <dbReference type="SAM" id="MobiDB-lite"/>
    </source>
</evidence>
<feature type="compositionally biased region" description="Basic residues" evidence="1">
    <location>
        <begin position="8"/>
        <end position="17"/>
    </location>
</feature>
<evidence type="ECO:0000313" key="3">
    <source>
        <dbReference type="Proteomes" id="UP001189429"/>
    </source>
</evidence>
<feature type="non-terminal residue" evidence="2">
    <location>
        <position position="1"/>
    </location>
</feature>
<dbReference type="EMBL" id="CAUYUJ010021896">
    <property type="protein sequence ID" value="CAK0907631.1"/>
    <property type="molecule type" value="Genomic_DNA"/>
</dbReference>
<name>A0ABN9Y523_9DINO</name>
<protein>
    <submittedName>
        <fullName evidence="2">Uncharacterized protein</fullName>
    </submittedName>
</protein>
<dbReference type="Proteomes" id="UP001189429">
    <property type="component" value="Unassembled WGS sequence"/>
</dbReference>
<evidence type="ECO:0000313" key="2">
    <source>
        <dbReference type="EMBL" id="CAK0907631.1"/>
    </source>
</evidence>
<feature type="region of interest" description="Disordered" evidence="1">
    <location>
        <begin position="1"/>
        <end position="45"/>
    </location>
</feature>
<keyword evidence="3" id="KW-1185">Reference proteome</keyword>
<proteinExistence type="predicted"/>
<comment type="caution">
    <text evidence="2">The sequence shown here is derived from an EMBL/GenBank/DDBJ whole genome shotgun (WGS) entry which is preliminary data.</text>
</comment>
<reference evidence="2" key="1">
    <citation type="submission" date="2023-10" db="EMBL/GenBank/DDBJ databases">
        <authorList>
            <person name="Chen Y."/>
            <person name="Shah S."/>
            <person name="Dougan E. K."/>
            <person name="Thang M."/>
            <person name="Chan C."/>
        </authorList>
    </citation>
    <scope>NUCLEOTIDE SEQUENCE [LARGE SCALE GENOMIC DNA]</scope>
</reference>